<accession>A0ABS1KTU4</accession>
<dbReference type="Pfam" id="PF04199">
    <property type="entry name" value="Cyclase"/>
    <property type="match status" value="1"/>
</dbReference>
<reference evidence="1 2" key="1">
    <citation type="submission" date="2021-01" db="EMBL/GenBank/DDBJ databases">
        <title>Chryseolinea sp. Jin1 Genome sequencing and assembly.</title>
        <authorList>
            <person name="Kim I."/>
        </authorList>
    </citation>
    <scope>NUCLEOTIDE SEQUENCE [LARGE SCALE GENOMIC DNA]</scope>
    <source>
        <strain evidence="1 2">Jin1</strain>
    </source>
</reference>
<dbReference type="PANTHER" id="PTHR31118:SF32">
    <property type="entry name" value="KYNURENINE FORMAMIDASE"/>
    <property type="match status" value="1"/>
</dbReference>
<dbReference type="Gene3D" id="3.50.30.50">
    <property type="entry name" value="Putative cyclase"/>
    <property type="match status" value="1"/>
</dbReference>
<name>A0ABS1KTU4_9BACT</name>
<sequence length="295" mass="33425">MDKRVKFDFEIYFTNGGSVKGEDFRLDIAGHDISDKELADYVVADLRLLMVGEAKILNKEILTEAHKRKPINEKSGETVFVDLSHTITSGLVTYKGLPAPLICDYLSREDSKQYYAHGTTFQIGKIEMVTNTGTYIDCPFHRFENGKDISEIGLERFADLDGVVIRVPYTASQAITVEHVKNHEIRNRAVLLHTGWDEHWNTPRYYEGHPYVTREAAEFLRDADVKLVGIDSHNIDDTRDLLRPVHTTLLGAEILIVEHLCNLYTVPDEGFTFSAIPPKFKGVGTFPVRAMAKIR</sequence>
<organism evidence="1 2">
    <name type="scientific">Chryseolinea lacunae</name>
    <dbReference type="NCBI Taxonomy" id="2801331"/>
    <lineage>
        <taxon>Bacteria</taxon>
        <taxon>Pseudomonadati</taxon>
        <taxon>Bacteroidota</taxon>
        <taxon>Cytophagia</taxon>
        <taxon>Cytophagales</taxon>
        <taxon>Fulvivirgaceae</taxon>
        <taxon>Chryseolinea</taxon>
    </lineage>
</organism>
<dbReference type="SUPFAM" id="SSF102198">
    <property type="entry name" value="Putative cyclase"/>
    <property type="match status" value="1"/>
</dbReference>
<dbReference type="InterPro" id="IPR037175">
    <property type="entry name" value="KFase_sf"/>
</dbReference>
<protein>
    <submittedName>
        <fullName evidence="1">Cyclase family protein</fullName>
    </submittedName>
</protein>
<comment type="caution">
    <text evidence="1">The sequence shown here is derived from an EMBL/GenBank/DDBJ whole genome shotgun (WGS) entry which is preliminary data.</text>
</comment>
<dbReference type="EMBL" id="JAERRB010000005">
    <property type="protein sequence ID" value="MBL0742775.1"/>
    <property type="molecule type" value="Genomic_DNA"/>
</dbReference>
<evidence type="ECO:0000313" key="1">
    <source>
        <dbReference type="EMBL" id="MBL0742775.1"/>
    </source>
</evidence>
<gene>
    <name evidence="1" type="ORF">JI741_16230</name>
</gene>
<evidence type="ECO:0000313" key="2">
    <source>
        <dbReference type="Proteomes" id="UP000613030"/>
    </source>
</evidence>
<dbReference type="Proteomes" id="UP000613030">
    <property type="component" value="Unassembled WGS sequence"/>
</dbReference>
<proteinExistence type="predicted"/>
<dbReference type="InterPro" id="IPR007325">
    <property type="entry name" value="KFase/CYL"/>
</dbReference>
<dbReference type="PANTHER" id="PTHR31118">
    <property type="entry name" value="CYCLASE-LIKE PROTEIN 2"/>
    <property type="match status" value="1"/>
</dbReference>
<keyword evidence="2" id="KW-1185">Reference proteome</keyword>